<comment type="caution">
    <text evidence="3">The sequence shown here is derived from an EMBL/GenBank/DDBJ whole genome shotgun (WGS) entry which is preliminary data.</text>
</comment>
<dbReference type="PROSITE" id="PS50018">
    <property type="entry name" value="RAS_GTPASE_ACTIV_2"/>
    <property type="match status" value="1"/>
</dbReference>
<feature type="signal peptide" evidence="1">
    <location>
        <begin position="1"/>
        <end position="28"/>
    </location>
</feature>
<dbReference type="InterPro" id="IPR001936">
    <property type="entry name" value="RasGAP_dom"/>
</dbReference>
<evidence type="ECO:0000259" key="2">
    <source>
        <dbReference type="PROSITE" id="PS50018"/>
    </source>
</evidence>
<accession>A0A413RJN2</accession>
<name>A0A413RJN2_9CELL</name>
<evidence type="ECO:0000313" key="3">
    <source>
        <dbReference type="EMBL" id="RHA38879.1"/>
    </source>
</evidence>
<organism evidence="3 4">
    <name type="scientific">Cellulomonas rhizosphaerae</name>
    <dbReference type="NCBI Taxonomy" id="2293719"/>
    <lineage>
        <taxon>Bacteria</taxon>
        <taxon>Bacillati</taxon>
        <taxon>Actinomycetota</taxon>
        <taxon>Actinomycetes</taxon>
        <taxon>Micrococcales</taxon>
        <taxon>Cellulomonadaceae</taxon>
        <taxon>Cellulomonas</taxon>
    </lineage>
</organism>
<feature type="chain" id="PRO_5019352563" description="Ras-GAP domain-containing protein" evidence="1">
    <location>
        <begin position="29"/>
        <end position="370"/>
    </location>
</feature>
<keyword evidence="4" id="KW-1185">Reference proteome</keyword>
<proteinExistence type="predicted"/>
<sequence>MRPTALRAGIAAVLGGVLALGFVAPANAAPQTSTVVSHEAAAKVVRTKVTASPKSLSVVAGKRAKFSVSAKGTKLSYQWYVRKPGKSSYAKVAGAKTRTYGVTAMSRIDGARYRVVVTGAKGTVTSKSAALVVVSKPKIITDPADRQARSGDKVTFSVKAAGHGLTYTWRIASMESLDWQTLPGTGRSVTLTARSALNGSLVEVVVRNKAGRTESLPAFLDVTSTASDPYTPGSMGVAGEWALVVEHSDLDADAEVAAASPANPAAPAGSTYVTTTVLACNFSDEGTPAPATVRLRGKDGALYTTTGVALPAVPAAMTKKYSDAAEFGCSLSTVGALAPDSVIAGAVWAASGPATRYAPASTSYWAATVA</sequence>
<dbReference type="InterPro" id="IPR036179">
    <property type="entry name" value="Ig-like_dom_sf"/>
</dbReference>
<evidence type="ECO:0000313" key="4">
    <source>
        <dbReference type="Proteomes" id="UP000283374"/>
    </source>
</evidence>
<feature type="domain" description="Ras-GAP" evidence="2">
    <location>
        <begin position="1"/>
        <end position="61"/>
    </location>
</feature>
<dbReference type="InterPro" id="IPR045829">
    <property type="entry name" value="PKD_6"/>
</dbReference>
<evidence type="ECO:0000256" key="1">
    <source>
        <dbReference type="SAM" id="SignalP"/>
    </source>
</evidence>
<keyword evidence="1" id="KW-0732">Signal</keyword>
<gene>
    <name evidence="3" type="ORF">D1825_12735</name>
</gene>
<dbReference type="GO" id="GO:0005975">
    <property type="term" value="P:carbohydrate metabolic process"/>
    <property type="evidence" value="ECO:0007669"/>
    <property type="project" value="UniProtKB-ARBA"/>
</dbReference>
<dbReference type="SUPFAM" id="SSF48726">
    <property type="entry name" value="Immunoglobulin"/>
    <property type="match status" value="1"/>
</dbReference>
<dbReference type="Gene3D" id="2.60.40.10">
    <property type="entry name" value="Immunoglobulins"/>
    <property type="match status" value="1"/>
</dbReference>
<dbReference type="Proteomes" id="UP000283374">
    <property type="component" value="Unassembled WGS sequence"/>
</dbReference>
<dbReference type="InterPro" id="IPR013783">
    <property type="entry name" value="Ig-like_fold"/>
</dbReference>
<dbReference type="AlphaFoldDB" id="A0A413RJN2"/>
<dbReference type="Pfam" id="PF19408">
    <property type="entry name" value="PKD_6"/>
    <property type="match status" value="1"/>
</dbReference>
<reference evidence="3 4" key="1">
    <citation type="submission" date="2018-08" db="EMBL/GenBank/DDBJ databases">
        <title>Cellulomonas rhizosphaerae sp. nov., a novel actinomycete isolated from soil.</title>
        <authorList>
            <person name="Tian Y."/>
        </authorList>
    </citation>
    <scope>NUCLEOTIDE SEQUENCE [LARGE SCALE GENOMIC DNA]</scope>
    <source>
        <strain evidence="3 4">NEAU-TCZ24</strain>
    </source>
</reference>
<dbReference type="EMBL" id="QWKP01000209">
    <property type="protein sequence ID" value="RHA38879.1"/>
    <property type="molecule type" value="Genomic_DNA"/>
</dbReference>
<protein>
    <recommendedName>
        <fullName evidence="2">Ras-GAP domain-containing protein</fullName>
    </recommendedName>
</protein>